<evidence type="ECO:0000313" key="2">
    <source>
        <dbReference type="Proteomes" id="UP000199147"/>
    </source>
</evidence>
<evidence type="ECO:0000313" key="1">
    <source>
        <dbReference type="EMBL" id="CRZ15610.1"/>
    </source>
</evidence>
<reference evidence="2" key="1">
    <citation type="submission" date="2015-07" db="EMBL/GenBank/DDBJ databases">
        <authorList>
            <person name="Urmite Genomes"/>
        </authorList>
    </citation>
    <scope>NUCLEOTIDE SEQUENCE [LARGE SCALE GENOMIC DNA]</scope>
    <source>
        <strain evidence="2">type strain: ATCC 49404</strain>
    </source>
</reference>
<dbReference type="AlphaFoldDB" id="A0A0H5RN67"/>
<accession>A0A0H5RN67</accession>
<dbReference type="EMBL" id="CWKH01000001">
    <property type="protein sequence ID" value="CRZ15610.1"/>
    <property type="molecule type" value="Genomic_DNA"/>
</dbReference>
<sequence>MPTPKLSLPLTAPVIDCEPPALPLGRIAPGVTCPAPTVLHGGSARRMRLIPPEPEPRLQPGAAQFADMALRRVLEVVDRRRPPAQLKALMSQLLIDAVVTAAKSHHRTTASLRRVGLRPAASPEAAELFATYTRGVRVRAIAGRIELRSGRWRLTALQLG</sequence>
<gene>
    <name evidence="1" type="ORF">BN2156_02473</name>
</gene>
<organism evidence="1 2">
    <name type="scientific">Mycolicibacterium neworleansense</name>
    <dbReference type="NCBI Taxonomy" id="146018"/>
    <lineage>
        <taxon>Bacteria</taxon>
        <taxon>Bacillati</taxon>
        <taxon>Actinomycetota</taxon>
        <taxon>Actinomycetes</taxon>
        <taxon>Mycobacteriales</taxon>
        <taxon>Mycobacteriaceae</taxon>
        <taxon>Mycolicibacterium</taxon>
    </lineage>
</organism>
<dbReference type="RefSeq" id="WP_162839218.1">
    <property type="nucleotide sequence ID" value="NZ_CWKH01000001.1"/>
</dbReference>
<dbReference type="Pfam" id="PF20060">
    <property type="entry name" value="DUF6459"/>
    <property type="match status" value="1"/>
</dbReference>
<keyword evidence="2" id="KW-1185">Reference proteome</keyword>
<protein>
    <submittedName>
        <fullName evidence="1">Putative alanine arginine proline rich protein</fullName>
    </submittedName>
</protein>
<dbReference type="InterPro" id="IPR045596">
    <property type="entry name" value="DUF6459"/>
</dbReference>
<name>A0A0H5RN67_9MYCO</name>
<dbReference type="Proteomes" id="UP000199147">
    <property type="component" value="Unassembled WGS sequence"/>
</dbReference>
<proteinExistence type="predicted"/>